<dbReference type="InterPro" id="IPR051534">
    <property type="entry name" value="CBASS_pafABC_assoc_protein"/>
</dbReference>
<dbReference type="PROSITE" id="PS52050">
    <property type="entry name" value="WYL"/>
    <property type="match status" value="1"/>
</dbReference>
<evidence type="ECO:0000259" key="1">
    <source>
        <dbReference type="Pfam" id="PF08279"/>
    </source>
</evidence>
<name>A0A2R6XZE5_9BACL</name>
<evidence type="ECO:0000313" key="5">
    <source>
        <dbReference type="Proteomes" id="UP000244338"/>
    </source>
</evidence>
<dbReference type="InterPro" id="IPR057727">
    <property type="entry name" value="WCX_dom"/>
</dbReference>
<proteinExistence type="predicted"/>
<sequence>MRHISDMLEVSQRTVYRDIEELRDDWGAPIEYDRHSQCYKLTPPDWQPPFGTLRDLQLSTGEGIALLLSLHAFQEMHGTGFELALRSMISKLPSLLPEPMSIDPETLSSIFSFSFEPLRGDAKKVYALLDMFQRAIKSESTLIIEYASASSGKITKRELEPFHLRYFEGAWYVVGYCYLRQEIRTFAIDRICEIKETGKRFSSGTKENFNPDTYFGSSWRLERGDRLEKIVLRFTPEQARYIRERTWHTSQKTYDEEDGSLILEFYLSGTAEIKRWLMQFGAQVEVLEPFELRDSVVKEAEKMLEMYGGLSCFVSQKRYNGVKR</sequence>
<organism evidence="4 5">
    <name type="scientific">Candidatus Carbonibacillus altaicus</name>
    <dbReference type="NCBI Taxonomy" id="2163959"/>
    <lineage>
        <taxon>Bacteria</taxon>
        <taxon>Bacillati</taxon>
        <taxon>Bacillota</taxon>
        <taxon>Bacilli</taxon>
        <taxon>Bacillales</taxon>
        <taxon>Candidatus Carbonibacillus</taxon>
    </lineage>
</organism>
<evidence type="ECO:0000259" key="3">
    <source>
        <dbReference type="Pfam" id="PF25583"/>
    </source>
</evidence>
<dbReference type="InterPro" id="IPR036388">
    <property type="entry name" value="WH-like_DNA-bd_sf"/>
</dbReference>
<evidence type="ECO:0000313" key="4">
    <source>
        <dbReference type="EMBL" id="PTQ55783.1"/>
    </source>
</evidence>
<dbReference type="Proteomes" id="UP000244338">
    <property type="component" value="Unassembled WGS sequence"/>
</dbReference>
<dbReference type="PANTHER" id="PTHR34580">
    <property type="match status" value="1"/>
</dbReference>
<dbReference type="Pfam" id="PF25583">
    <property type="entry name" value="WCX"/>
    <property type="match status" value="1"/>
</dbReference>
<dbReference type="AlphaFoldDB" id="A0A2R6XZE5"/>
<dbReference type="PANTHER" id="PTHR34580:SF9">
    <property type="entry name" value="SLL5097 PROTEIN"/>
    <property type="match status" value="1"/>
</dbReference>
<comment type="caution">
    <text evidence="4">The sequence shown here is derived from an EMBL/GenBank/DDBJ whole genome shotgun (WGS) entry which is preliminary data.</text>
</comment>
<feature type="domain" description="Helix-turn-helix type 11" evidence="1">
    <location>
        <begin position="4"/>
        <end position="34"/>
    </location>
</feature>
<dbReference type="Pfam" id="PF08279">
    <property type="entry name" value="HTH_11"/>
    <property type="match status" value="1"/>
</dbReference>
<dbReference type="InterPro" id="IPR013196">
    <property type="entry name" value="HTH_11"/>
</dbReference>
<feature type="domain" description="WCX" evidence="3">
    <location>
        <begin position="228"/>
        <end position="304"/>
    </location>
</feature>
<reference evidence="5" key="1">
    <citation type="journal article" date="2018" name="Sci. Rep.">
        <title>Lignite coal burning seam in the remote Altai Mountains harbors a hydrogen-driven thermophilic microbial community.</title>
        <authorList>
            <person name="Kadnikov V.V."/>
            <person name="Mardanov A.V."/>
            <person name="Ivasenko D.A."/>
            <person name="Antsiferov D.V."/>
            <person name="Beletsky A.V."/>
            <person name="Karnachuk O.V."/>
            <person name="Ravin N.V."/>
        </authorList>
    </citation>
    <scope>NUCLEOTIDE SEQUENCE [LARGE SCALE GENOMIC DNA]</scope>
</reference>
<protein>
    <submittedName>
        <fullName evidence="4">Transcriptional regulator, DeoR family</fullName>
    </submittedName>
</protein>
<dbReference type="Gene3D" id="1.10.10.10">
    <property type="entry name" value="Winged helix-like DNA-binding domain superfamily/Winged helix DNA-binding domain"/>
    <property type="match status" value="1"/>
</dbReference>
<dbReference type="Pfam" id="PF13280">
    <property type="entry name" value="WYL"/>
    <property type="match status" value="1"/>
</dbReference>
<feature type="domain" description="WYL" evidence="2">
    <location>
        <begin position="128"/>
        <end position="195"/>
    </location>
</feature>
<gene>
    <name evidence="4" type="ORF">BSOLF_1476</name>
</gene>
<accession>A0A2R6XZE5</accession>
<evidence type="ECO:0000259" key="2">
    <source>
        <dbReference type="Pfam" id="PF13280"/>
    </source>
</evidence>
<dbReference type="InterPro" id="IPR026881">
    <property type="entry name" value="WYL_dom"/>
</dbReference>
<dbReference type="EMBL" id="PEBX01000073">
    <property type="protein sequence ID" value="PTQ55783.1"/>
    <property type="molecule type" value="Genomic_DNA"/>
</dbReference>